<dbReference type="AlphaFoldDB" id="A0A212KZ76"/>
<name>A0A212KZ76_9BACT</name>
<accession>A0A212KZ76</accession>
<evidence type="ECO:0000313" key="1">
    <source>
        <dbReference type="EMBL" id="SCM70556.1"/>
    </source>
</evidence>
<gene>
    <name evidence="1" type="ORF">KL86DES1_10479</name>
</gene>
<organism evidence="1">
    <name type="scientific">uncultured Desulfovibrio sp</name>
    <dbReference type="NCBI Taxonomy" id="167968"/>
    <lineage>
        <taxon>Bacteria</taxon>
        <taxon>Pseudomonadati</taxon>
        <taxon>Thermodesulfobacteriota</taxon>
        <taxon>Desulfovibrionia</taxon>
        <taxon>Desulfovibrionales</taxon>
        <taxon>Desulfovibrionaceae</taxon>
        <taxon>Desulfovibrio</taxon>
        <taxon>environmental samples</taxon>
    </lineage>
</organism>
<reference evidence="1" key="1">
    <citation type="submission" date="2016-08" db="EMBL/GenBank/DDBJ databases">
        <authorList>
            <person name="Seilhamer J.J."/>
        </authorList>
    </citation>
    <scope>NUCLEOTIDE SEQUENCE</scope>
    <source>
        <strain evidence="1">86-1</strain>
    </source>
</reference>
<dbReference type="EMBL" id="FMJC01000001">
    <property type="protein sequence ID" value="SCM70556.1"/>
    <property type="molecule type" value="Genomic_DNA"/>
</dbReference>
<protein>
    <submittedName>
        <fullName evidence="1">Uncharacterized protein</fullName>
    </submittedName>
</protein>
<dbReference type="RefSeq" id="WP_179979355.1">
    <property type="nucleotide sequence ID" value="NZ_LT608333.1"/>
</dbReference>
<proteinExistence type="predicted"/>
<sequence>MAPKKQPAPLCSGRDALLFQALALGLPAVASETSLATAGVERDLPGESGWYNLLQNIDEDMSSHQFVILP</sequence>